<dbReference type="PANTHER" id="PTHR19143">
    <property type="entry name" value="FIBRINOGEN/TENASCIN/ANGIOPOEITIN"/>
    <property type="match status" value="1"/>
</dbReference>
<feature type="domain" description="Fibrinogen C-terminal" evidence="1">
    <location>
        <begin position="19"/>
        <end position="212"/>
    </location>
</feature>
<evidence type="ECO:0000313" key="3">
    <source>
        <dbReference type="Proteomes" id="UP001152320"/>
    </source>
</evidence>
<dbReference type="CDD" id="cd19941">
    <property type="entry name" value="TIL"/>
    <property type="match status" value="1"/>
</dbReference>
<dbReference type="InterPro" id="IPR036056">
    <property type="entry name" value="Fibrinogen-like_C"/>
</dbReference>
<dbReference type="Gene3D" id="3.90.215.10">
    <property type="entry name" value="Gamma Fibrinogen, chain A, domain 1"/>
    <property type="match status" value="1"/>
</dbReference>
<dbReference type="Proteomes" id="UP001152320">
    <property type="component" value="Chromosome 16"/>
</dbReference>
<dbReference type="Pfam" id="PF00147">
    <property type="entry name" value="Fibrinogen_C"/>
    <property type="match status" value="1"/>
</dbReference>
<evidence type="ECO:0000313" key="2">
    <source>
        <dbReference type="EMBL" id="KAJ8027337.1"/>
    </source>
</evidence>
<comment type="caution">
    <text evidence="2">The sequence shown here is derived from an EMBL/GenBank/DDBJ whole genome shotgun (WGS) entry which is preliminary data.</text>
</comment>
<sequence length="236" mass="26444">MYSVDVCPDNMEKASCTCQGSCEYPGSCTNNCTTEKTCICRDGFLMGDNGCVSEKDCGCFVAGYGVIPIFQRRYQKDDRMKFSGGWKAYKRGFKGGRHSGFWLGNEKLHYITNQKNYKLRISLNSTEENAKHIVYSKFRISNESDYYRLASLSPEIGGELDDALSSSKGIQFSAGKHDKDSFETGKCSDKLNGGWWYDESNNKCGGSDLNGKNIRWKNLNNIKNTTMALKPEVSTT</sequence>
<name>A0A9Q1BIQ2_HOLLE</name>
<accession>A0A9Q1BIQ2</accession>
<reference evidence="2" key="1">
    <citation type="submission" date="2021-10" db="EMBL/GenBank/DDBJ databases">
        <title>Tropical sea cucumber genome reveals ecological adaptation and Cuvierian tubules defense mechanism.</title>
        <authorList>
            <person name="Chen T."/>
        </authorList>
    </citation>
    <scope>NUCLEOTIDE SEQUENCE</scope>
    <source>
        <strain evidence="2">Nanhai2018</strain>
        <tissue evidence="2">Muscle</tissue>
    </source>
</reference>
<dbReference type="InterPro" id="IPR002181">
    <property type="entry name" value="Fibrinogen_a/b/g_C_dom"/>
</dbReference>
<keyword evidence="3" id="KW-1185">Reference proteome</keyword>
<dbReference type="PROSITE" id="PS51406">
    <property type="entry name" value="FIBRINOGEN_C_2"/>
    <property type="match status" value="1"/>
</dbReference>
<evidence type="ECO:0000259" key="1">
    <source>
        <dbReference type="PROSITE" id="PS51406"/>
    </source>
</evidence>
<dbReference type="InterPro" id="IPR014716">
    <property type="entry name" value="Fibrinogen_a/b/g_C_1"/>
</dbReference>
<dbReference type="GO" id="GO:0005615">
    <property type="term" value="C:extracellular space"/>
    <property type="evidence" value="ECO:0007669"/>
    <property type="project" value="TreeGrafter"/>
</dbReference>
<dbReference type="OrthoDB" id="6145874at2759"/>
<protein>
    <submittedName>
        <fullName evidence="2">Ficolin-1-A</fullName>
    </submittedName>
</protein>
<organism evidence="2 3">
    <name type="scientific">Holothuria leucospilota</name>
    <name type="common">Black long sea cucumber</name>
    <name type="synonym">Mertensiothuria leucospilota</name>
    <dbReference type="NCBI Taxonomy" id="206669"/>
    <lineage>
        <taxon>Eukaryota</taxon>
        <taxon>Metazoa</taxon>
        <taxon>Echinodermata</taxon>
        <taxon>Eleutherozoa</taxon>
        <taxon>Echinozoa</taxon>
        <taxon>Holothuroidea</taxon>
        <taxon>Aspidochirotacea</taxon>
        <taxon>Aspidochirotida</taxon>
        <taxon>Holothuriidae</taxon>
        <taxon>Holothuria</taxon>
    </lineage>
</organism>
<dbReference type="SUPFAM" id="SSF56496">
    <property type="entry name" value="Fibrinogen C-terminal domain-like"/>
    <property type="match status" value="1"/>
</dbReference>
<gene>
    <name evidence="2" type="ORF">HOLleu_32453</name>
</gene>
<dbReference type="AlphaFoldDB" id="A0A9Q1BIQ2"/>
<dbReference type="EMBL" id="JAIZAY010000016">
    <property type="protein sequence ID" value="KAJ8027337.1"/>
    <property type="molecule type" value="Genomic_DNA"/>
</dbReference>
<dbReference type="InterPro" id="IPR050373">
    <property type="entry name" value="Fibrinogen_C-term_domain"/>
</dbReference>
<dbReference type="SMART" id="SM00186">
    <property type="entry name" value="FBG"/>
    <property type="match status" value="1"/>
</dbReference>
<proteinExistence type="predicted"/>